<evidence type="ECO:0000313" key="9">
    <source>
        <dbReference type="EMBL" id="PXW96902.1"/>
    </source>
</evidence>
<dbReference type="Proteomes" id="UP000247781">
    <property type="component" value="Unassembled WGS sequence"/>
</dbReference>
<dbReference type="InterPro" id="IPR050367">
    <property type="entry name" value="APC_superfamily"/>
</dbReference>
<dbReference type="GO" id="GO:0022857">
    <property type="term" value="F:transmembrane transporter activity"/>
    <property type="evidence" value="ECO:0007669"/>
    <property type="project" value="InterPro"/>
</dbReference>
<reference evidence="10" key="1">
    <citation type="submission" date="2018-05" db="EMBL/GenBank/DDBJ databases">
        <authorList>
            <person name="Deangelis K."/>
            <person name="Huntemann M."/>
            <person name="Clum A."/>
            <person name="Pillay M."/>
            <person name="Palaniappan K."/>
            <person name="Varghese N."/>
            <person name="Mikhailova N."/>
            <person name="Stamatis D."/>
            <person name="Reddy T."/>
            <person name="Daum C."/>
            <person name="Shapiro N."/>
            <person name="Ivanova N."/>
            <person name="Kyrpides N."/>
            <person name="Woyke T."/>
        </authorList>
    </citation>
    <scope>NUCLEOTIDE SEQUENCE [LARGE SCALE GENOMIC DNA]</scope>
    <source>
        <strain evidence="10">GAS496</strain>
    </source>
</reference>
<evidence type="ECO:0000256" key="2">
    <source>
        <dbReference type="ARBA" id="ARBA00004651"/>
    </source>
</evidence>
<dbReference type="InterPro" id="IPR002293">
    <property type="entry name" value="AA/rel_permease1"/>
</dbReference>
<accession>A0A318H1L4</accession>
<comment type="caution">
    <text evidence="9">The sequence shown here is derived from an EMBL/GenBank/DDBJ whole genome shotgun (WGS) entry which is preliminary data.</text>
</comment>
<dbReference type="Gene3D" id="1.20.1740.10">
    <property type="entry name" value="Amino acid/polyamine transporter I"/>
    <property type="match status" value="1"/>
</dbReference>
<comment type="similarity">
    <text evidence="3">Belongs to the amino acid-polyamine-organocation (APC) superfamily.</text>
</comment>
<dbReference type="PANTHER" id="PTHR42770">
    <property type="entry name" value="AMINO ACID TRANSPORTER-RELATED"/>
    <property type="match status" value="1"/>
</dbReference>
<comment type="function">
    <text evidence="1">Probable amino-acid or metabolite transport protein.</text>
</comment>
<dbReference type="GO" id="GO:0005886">
    <property type="term" value="C:plasma membrane"/>
    <property type="evidence" value="ECO:0007669"/>
    <property type="project" value="UniProtKB-SubCell"/>
</dbReference>
<feature type="transmembrane region" description="Helical" evidence="8">
    <location>
        <begin position="161"/>
        <end position="182"/>
    </location>
</feature>
<keyword evidence="5 8" id="KW-0812">Transmembrane</keyword>
<protein>
    <submittedName>
        <fullName evidence="9">Amino acid/polyamine/organocation transporter (APC superfamily)</fullName>
    </submittedName>
</protein>
<evidence type="ECO:0000256" key="4">
    <source>
        <dbReference type="ARBA" id="ARBA00022475"/>
    </source>
</evidence>
<comment type="subcellular location">
    <subcellularLocation>
        <location evidence="2">Cell membrane</location>
        <topology evidence="2">Multi-pass membrane protein</topology>
    </subcellularLocation>
</comment>
<evidence type="ECO:0000256" key="6">
    <source>
        <dbReference type="ARBA" id="ARBA00022989"/>
    </source>
</evidence>
<organism evidence="9 10">
    <name type="scientific">Mycolicibacterium moriokaense</name>
    <dbReference type="NCBI Taxonomy" id="39691"/>
    <lineage>
        <taxon>Bacteria</taxon>
        <taxon>Bacillati</taxon>
        <taxon>Actinomycetota</taxon>
        <taxon>Actinomycetes</taxon>
        <taxon>Mycobacteriales</taxon>
        <taxon>Mycobacteriaceae</taxon>
        <taxon>Mycolicibacterium</taxon>
    </lineage>
</organism>
<keyword evidence="7 8" id="KW-0472">Membrane</keyword>
<feature type="transmembrane region" description="Helical" evidence="8">
    <location>
        <begin position="291"/>
        <end position="316"/>
    </location>
</feature>
<evidence type="ECO:0000256" key="1">
    <source>
        <dbReference type="ARBA" id="ARBA00002249"/>
    </source>
</evidence>
<feature type="transmembrane region" description="Helical" evidence="8">
    <location>
        <begin position="12"/>
        <end position="43"/>
    </location>
</feature>
<proteinExistence type="inferred from homology"/>
<feature type="transmembrane region" description="Helical" evidence="8">
    <location>
        <begin position="242"/>
        <end position="261"/>
    </location>
</feature>
<evidence type="ECO:0000256" key="3">
    <source>
        <dbReference type="ARBA" id="ARBA00009523"/>
    </source>
</evidence>
<feature type="transmembrane region" description="Helical" evidence="8">
    <location>
        <begin position="347"/>
        <end position="367"/>
    </location>
</feature>
<dbReference type="RefSeq" id="WP_110320262.1">
    <property type="nucleotide sequence ID" value="NZ_QJJU01000050.1"/>
</dbReference>
<feature type="transmembrane region" description="Helical" evidence="8">
    <location>
        <begin position="90"/>
        <end position="118"/>
    </location>
</feature>
<feature type="transmembrane region" description="Helical" evidence="8">
    <location>
        <begin position="379"/>
        <end position="398"/>
    </location>
</feature>
<evidence type="ECO:0000256" key="5">
    <source>
        <dbReference type="ARBA" id="ARBA00022692"/>
    </source>
</evidence>
<keyword evidence="10" id="KW-1185">Reference proteome</keyword>
<keyword evidence="4" id="KW-1003">Cell membrane</keyword>
<dbReference type="AlphaFoldDB" id="A0A318H1L4"/>
<evidence type="ECO:0000256" key="8">
    <source>
        <dbReference type="SAM" id="Phobius"/>
    </source>
</evidence>
<dbReference type="PANTHER" id="PTHR42770:SF16">
    <property type="entry name" value="AMINO ACID PERMEASE"/>
    <property type="match status" value="1"/>
</dbReference>
<feature type="transmembrane region" description="Helical" evidence="8">
    <location>
        <begin position="202"/>
        <end position="222"/>
    </location>
</feature>
<sequence>MTAGGKGLRSGTIGLTGSVVIAVSSVAPAYSLAAVLAGIVAVVGAKTPALFVIGFVPMLLTAFAFRELARQTPDCGSTFTWATRAFGPWVGWLAGWAAFIAATVAVGNGAQIAAIYLLKALHLNALADSMAAQVAVGALAVVVLALLCVRGIDVTERTQAVLVVVQFGMLALVSVVALAKVFSHQAGPQAVIPQWSWLFPTGLSASDIARGSILCVFAYWGWDACLPISEETKDPHKNPGRAAVLATILVLGTYVLVSYAIQAFAGFGTTGIGLNNPQNANDTLSVLGEPVVGSGVAVVLLLAISSSSLASVLTCLAPTARSMLAMGVYRALPQPFAKVHRRYQTPWFGTLVVAVSGCTIYLVMAVVSQNSLADMVESLALATAFYYAITAYACVWTYRRTLLTSARDFWLRGALPLVGAVAVTWVFMQSAIDMYAPDYGKTHFGPVGGVFVMGMGLLALGIPVAALSNIGGRDFFRGKTLNAGTEITVLDASAH</sequence>
<dbReference type="PIRSF" id="PIRSF006060">
    <property type="entry name" value="AA_transporter"/>
    <property type="match status" value="1"/>
</dbReference>
<name>A0A318H1L4_9MYCO</name>
<feature type="transmembrane region" description="Helical" evidence="8">
    <location>
        <begin position="130"/>
        <end position="149"/>
    </location>
</feature>
<feature type="transmembrane region" description="Helical" evidence="8">
    <location>
        <begin position="410"/>
        <end position="428"/>
    </location>
</feature>
<evidence type="ECO:0000313" key="10">
    <source>
        <dbReference type="Proteomes" id="UP000247781"/>
    </source>
</evidence>
<feature type="transmembrane region" description="Helical" evidence="8">
    <location>
        <begin position="448"/>
        <end position="470"/>
    </location>
</feature>
<evidence type="ECO:0000256" key="7">
    <source>
        <dbReference type="ARBA" id="ARBA00023136"/>
    </source>
</evidence>
<dbReference type="OrthoDB" id="138827at2"/>
<dbReference type="Pfam" id="PF13520">
    <property type="entry name" value="AA_permease_2"/>
    <property type="match status" value="1"/>
</dbReference>
<keyword evidence="6 8" id="KW-1133">Transmembrane helix</keyword>
<reference evidence="9 10" key="2">
    <citation type="submission" date="2018-06" db="EMBL/GenBank/DDBJ databases">
        <title>Sequencing of bacterial isolates from soil warming experiment in Harvard Forest, Massachusetts, USA.</title>
        <authorList>
            <person name="Deangelis K.PhD."/>
        </authorList>
    </citation>
    <scope>NUCLEOTIDE SEQUENCE [LARGE SCALE GENOMIC DNA]</scope>
    <source>
        <strain evidence="9 10">GAS496</strain>
    </source>
</reference>
<gene>
    <name evidence="9" type="ORF">C8E89_15012</name>
</gene>
<dbReference type="EMBL" id="QJJU01000050">
    <property type="protein sequence ID" value="PXW96902.1"/>
    <property type="molecule type" value="Genomic_DNA"/>
</dbReference>